<accession>A0ACA9KAK3</accession>
<comment type="caution">
    <text evidence="1">The sequence shown here is derived from an EMBL/GenBank/DDBJ whole genome shotgun (WGS) entry which is preliminary data.</text>
</comment>
<protein>
    <submittedName>
        <fullName evidence="1">36383_t:CDS:1</fullName>
    </submittedName>
</protein>
<evidence type="ECO:0000313" key="1">
    <source>
        <dbReference type="EMBL" id="CAG8461887.1"/>
    </source>
</evidence>
<sequence>MSNEGESSQASNKYIVTLSSDDCSMCGWQLDKDQSVEQIEDKLIDLKEIYSKSNYSTLYTVSNNKSVVIETSWKITVFNLTIKKKVDLELNQGVFDKILDSTDISNNPNNLEETSTNMFTSLNTAYLAIYIMLTGNSSYLSNWSLTENLTLMFLSNKQKRAIFTSKGKGNKGACTQFQHKISCP</sequence>
<reference evidence="1" key="1">
    <citation type="submission" date="2021-06" db="EMBL/GenBank/DDBJ databases">
        <authorList>
            <person name="Kallberg Y."/>
            <person name="Tangrot J."/>
            <person name="Rosling A."/>
        </authorList>
    </citation>
    <scope>NUCLEOTIDE SEQUENCE</scope>
    <source>
        <strain evidence="1">MA461A</strain>
    </source>
</reference>
<dbReference type="EMBL" id="CAJVQC010000140">
    <property type="protein sequence ID" value="CAG8461887.1"/>
    <property type="molecule type" value="Genomic_DNA"/>
</dbReference>
<proteinExistence type="predicted"/>
<evidence type="ECO:0000313" key="2">
    <source>
        <dbReference type="Proteomes" id="UP000789920"/>
    </source>
</evidence>
<keyword evidence="2" id="KW-1185">Reference proteome</keyword>
<dbReference type="Proteomes" id="UP000789920">
    <property type="component" value="Unassembled WGS sequence"/>
</dbReference>
<organism evidence="1 2">
    <name type="scientific">Racocetra persica</name>
    <dbReference type="NCBI Taxonomy" id="160502"/>
    <lineage>
        <taxon>Eukaryota</taxon>
        <taxon>Fungi</taxon>
        <taxon>Fungi incertae sedis</taxon>
        <taxon>Mucoromycota</taxon>
        <taxon>Glomeromycotina</taxon>
        <taxon>Glomeromycetes</taxon>
        <taxon>Diversisporales</taxon>
        <taxon>Gigasporaceae</taxon>
        <taxon>Racocetra</taxon>
    </lineage>
</organism>
<gene>
    <name evidence="1" type="ORF">RPERSI_LOCUS190</name>
</gene>
<name>A0ACA9KAK3_9GLOM</name>